<comment type="caution">
    <text evidence="2">The sequence shown here is derived from an EMBL/GenBank/DDBJ whole genome shotgun (WGS) entry which is preliminary data.</text>
</comment>
<dbReference type="PANTHER" id="PTHR30535">
    <property type="entry name" value="VITAMIN B12-BINDING PROTEIN"/>
    <property type="match status" value="1"/>
</dbReference>
<name>A0A2A4HVQ3_9SPHN</name>
<feature type="domain" description="Fe/B12 periplasmic-binding" evidence="1">
    <location>
        <begin position="30"/>
        <end position="239"/>
    </location>
</feature>
<dbReference type="RefSeq" id="WP_096613627.1">
    <property type="nucleotide sequence ID" value="NZ_NWVD01000008.1"/>
</dbReference>
<organism evidence="2 3">
    <name type="scientific">Sphingomonas ginsenosidimutans</name>
    <dbReference type="NCBI Taxonomy" id="862134"/>
    <lineage>
        <taxon>Bacteria</taxon>
        <taxon>Pseudomonadati</taxon>
        <taxon>Pseudomonadota</taxon>
        <taxon>Alphaproteobacteria</taxon>
        <taxon>Sphingomonadales</taxon>
        <taxon>Sphingomonadaceae</taxon>
        <taxon>Sphingomonas</taxon>
    </lineage>
</organism>
<evidence type="ECO:0000313" key="2">
    <source>
        <dbReference type="EMBL" id="PCG08111.1"/>
    </source>
</evidence>
<protein>
    <submittedName>
        <fullName evidence="2">ABC transporter substrate-binding protein</fullName>
    </submittedName>
</protein>
<dbReference type="InterPro" id="IPR002491">
    <property type="entry name" value="ABC_transptr_periplasmic_BD"/>
</dbReference>
<gene>
    <name evidence="2" type="ORF">COA17_15360</name>
</gene>
<dbReference type="AlphaFoldDB" id="A0A2A4HVQ3"/>
<dbReference type="Gene3D" id="3.40.50.1980">
    <property type="entry name" value="Nitrogenase molybdenum iron protein domain"/>
    <property type="match status" value="2"/>
</dbReference>
<dbReference type="EMBL" id="NWVD01000008">
    <property type="protein sequence ID" value="PCG08111.1"/>
    <property type="molecule type" value="Genomic_DNA"/>
</dbReference>
<dbReference type="SUPFAM" id="SSF53807">
    <property type="entry name" value="Helical backbone' metal receptor"/>
    <property type="match status" value="1"/>
</dbReference>
<dbReference type="CDD" id="cd00636">
    <property type="entry name" value="TroA-like"/>
    <property type="match status" value="1"/>
</dbReference>
<evidence type="ECO:0000259" key="1">
    <source>
        <dbReference type="Pfam" id="PF01497"/>
    </source>
</evidence>
<dbReference type="PANTHER" id="PTHR30535:SF4">
    <property type="entry name" value="HEMIN-BINDING PERIPLASMIC PROTEIN HMUT"/>
    <property type="match status" value="1"/>
</dbReference>
<sequence>MRALYVAMLAPALLSATPRHVPRPTPLPRIVSINPCLDAILVEVADPAQIAGISAYSQDPRSTSIPLAVARRFTALSGTAEEVVALRPDIVIGGAHVSPATVAALKRMRIPLVQYPVPATVDDSVAQVRALAAVAGHPARGVALARRIAAAAAPARLRPVPALIWGAGGLVPGAGTLPDELLRRAGFSNSSAAYGLAQWDILPLEYLVARPPRVLLSTGLADVGGERLARHRAVRRLGARITVAPFAARLMNCGGPSIIAAMARLRAIRQKVGRQGVGA</sequence>
<dbReference type="InterPro" id="IPR050902">
    <property type="entry name" value="ABC_Transporter_SBP"/>
</dbReference>
<accession>A0A2A4HVQ3</accession>
<proteinExistence type="predicted"/>
<keyword evidence="3" id="KW-1185">Reference proteome</keyword>
<dbReference type="Proteomes" id="UP000218784">
    <property type="component" value="Unassembled WGS sequence"/>
</dbReference>
<reference evidence="2 3" key="1">
    <citation type="submission" date="2017-09" db="EMBL/GenBank/DDBJ databases">
        <title>Sphingomonas ginsenosidimutans KACC 14949, whole genome shotgun sequence.</title>
        <authorList>
            <person name="Feng G."/>
            <person name="Zhu H."/>
        </authorList>
    </citation>
    <scope>NUCLEOTIDE SEQUENCE [LARGE SCALE GENOMIC DNA]</scope>
    <source>
        <strain evidence="2 3">KACC 14949</strain>
    </source>
</reference>
<evidence type="ECO:0000313" key="3">
    <source>
        <dbReference type="Proteomes" id="UP000218784"/>
    </source>
</evidence>
<dbReference type="Pfam" id="PF01497">
    <property type="entry name" value="Peripla_BP_2"/>
    <property type="match status" value="1"/>
</dbReference>